<dbReference type="EMBL" id="AP019695">
    <property type="protein sequence ID" value="BBK23113.1"/>
    <property type="molecule type" value="Genomic_DNA"/>
</dbReference>
<dbReference type="KEGG" id="aarg:Aargi30884_20160"/>
<feature type="binding site" evidence="1">
    <location>
        <position position="114"/>
    </location>
    <ligand>
        <name>a divalent metal cation</name>
        <dbReference type="ChEBI" id="CHEBI:60240"/>
        <label>2</label>
    </ligand>
</feature>
<keyword evidence="2" id="KW-0378">Hydrolase</keyword>
<evidence type="ECO:0000313" key="3">
    <source>
        <dbReference type="Proteomes" id="UP000464754"/>
    </source>
</evidence>
<feature type="binding site" evidence="1">
    <location>
        <position position="8"/>
    </location>
    <ligand>
        <name>a divalent metal cation</name>
        <dbReference type="ChEBI" id="CHEBI:60240"/>
        <label>1</label>
    </ligand>
</feature>
<dbReference type="RefSeq" id="WP_163052203.1">
    <property type="nucleotide sequence ID" value="NZ_AP019695.1"/>
</dbReference>
<dbReference type="PANTHER" id="PTHR46124">
    <property type="entry name" value="D-AMINOACYL-TRNA DEACYLASE"/>
    <property type="match status" value="1"/>
</dbReference>
<dbReference type="Gene3D" id="3.20.20.140">
    <property type="entry name" value="Metal-dependent hydrolases"/>
    <property type="match status" value="1"/>
</dbReference>
<dbReference type="InterPro" id="IPR032466">
    <property type="entry name" value="Metal_Hydrolase"/>
</dbReference>
<dbReference type="Pfam" id="PF01026">
    <property type="entry name" value="TatD_DNase"/>
    <property type="match status" value="1"/>
</dbReference>
<dbReference type="InterPro" id="IPR001130">
    <property type="entry name" value="TatD-like"/>
</dbReference>
<keyword evidence="1" id="KW-0479">Metal-binding</keyword>
<feature type="binding site" evidence="1">
    <location>
        <position position="136"/>
    </location>
    <ligand>
        <name>a divalent metal cation</name>
        <dbReference type="ChEBI" id="CHEBI:60240"/>
        <label>2</label>
    </ligand>
</feature>
<sequence length="240" mass="28063">MYSDAHFHLSERMKKILETNPLSGIISCTTPKECIEAKAFLSKHSSYTISCGIHPWKCDTITWKEMLPFLEKAQIIGEIGMDNVWCKKDLDIQKTIFEKQLQFAMQHKKPVVLHTKGMEKEILECIRLYPNTYHVHWYSCMEYIEEYRDLDCYFSIGPFPSVDKSVQKVCQLVPCDRLLIESDGIDAISWALHRNIQDDEYLSSLYTIAKQIGDIKKKTAEEILEITYHNLQRFLTQKTL</sequence>
<feature type="binding site" evidence="1">
    <location>
        <position position="183"/>
    </location>
    <ligand>
        <name>a divalent metal cation</name>
        <dbReference type="ChEBI" id="CHEBI:60240"/>
        <label>1</label>
    </ligand>
</feature>
<dbReference type="PANTHER" id="PTHR46124:SF2">
    <property type="entry name" value="D-AMINOACYL-TRNA DEACYLASE"/>
    <property type="match status" value="1"/>
</dbReference>
<proteinExistence type="predicted"/>
<dbReference type="GO" id="GO:0016788">
    <property type="term" value="F:hydrolase activity, acting on ester bonds"/>
    <property type="evidence" value="ECO:0007669"/>
    <property type="project" value="InterPro"/>
</dbReference>
<feature type="binding site" evidence="1">
    <location>
        <position position="78"/>
    </location>
    <ligand>
        <name>a divalent metal cation</name>
        <dbReference type="ChEBI" id="CHEBI:60240"/>
        <label>1</label>
    </ligand>
</feature>
<evidence type="ECO:0000313" key="2">
    <source>
        <dbReference type="EMBL" id="BBK23113.1"/>
    </source>
</evidence>
<organism evidence="2 3">
    <name type="scientific">Amedibacterium intestinale</name>
    <dbReference type="NCBI Taxonomy" id="2583452"/>
    <lineage>
        <taxon>Bacteria</taxon>
        <taxon>Bacillati</taxon>
        <taxon>Bacillota</taxon>
        <taxon>Erysipelotrichia</taxon>
        <taxon>Erysipelotrichales</taxon>
        <taxon>Erysipelotrichaceae</taxon>
        <taxon>Amedibacterium</taxon>
    </lineage>
</organism>
<reference evidence="3" key="1">
    <citation type="submission" date="2019-05" db="EMBL/GenBank/DDBJ databases">
        <title>Complete genome sequencing of Absiella argi strain JCM 30884.</title>
        <authorList>
            <person name="Sakamoto M."/>
            <person name="Murakami T."/>
            <person name="Mori H."/>
        </authorList>
    </citation>
    <scope>NUCLEOTIDE SEQUENCE [LARGE SCALE GENOMIC DNA]</scope>
    <source>
        <strain evidence="3">JCM 30884</strain>
    </source>
</reference>
<gene>
    <name evidence="2" type="ORF">Aargi30884_20160</name>
</gene>
<accession>A0A6N4TJW8</accession>
<protein>
    <submittedName>
        <fullName evidence="2">TatD family hydrolase</fullName>
    </submittedName>
</protein>
<dbReference type="GO" id="GO:0046872">
    <property type="term" value="F:metal ion binding"/>
    <property type="evidence" value="ECO:0007669"/>
    <property type="project" value="UniProtKB-KW"/>
</dbReference>
<name>A0A6N4TJW8_9FIRM</name>
<dbReference type="Proteomes" id="UP000464754">
    <property type="component" value="Chromosome"/>
</dbReference>
<dbReference type="SUPFAM" id="SSF51556">
    <property type="entry name" value="Metallo-dependent hydrolases"/>
    <property type="match status" value="1"/>
</dbReference>
<dbReference type="PIRSF" id="PIRSF005902">
    <property type="entry name" value="DNase_TatD"/>
    <property type="match status" value="1"/>
</dbReference>
<keyword evidence="3" id="KW-1185">Reference proteome</keyword>
<evidence type="ECO:0000256" key="1">
    <source>
        <dbReference type="PIRSR" id="PIRSR005902-1"/>
    </source>
</evidence>
<feature type="binding site" evidence="1">
    <location>
        <position position="6"/>
    </location>
    <ligand>
        <name>a divalent metal cation</name>
        <dbReference type="ChEBI" id="CHEBI:60240"/>
        <label>1</label>
    </ligand>
</feature>
<dbReference type="AlphaFoldDB" id="A0A6N4TJW8"/>